<name>A0A1B6CTZ6_9HEMI</name>
<evidence type="ECO:0000313" key="1">
    <source>
        <dbReference type="EMBL" id="JAS16952.1"/>
    </source>
</evidence>
<dbReference type="AlphaFoldDB" id="A0A1B6CTZ6"/>
<feature type="non-terminal residue" evidence="1">
    <location>
        <position position="188"/>
    </location>
</feature>
<reference evidence="1" key="1">
    <citation type="submission" date="2015-12" db="EMBL/GenBank/DDBJ databases">
        <title>De novo transcriptome assembly of four potential Pierce s Disease insect vectors from Arizona vineyards.</title>
        <authorList>
            <person name="Tassone E.E."/>
        </authorList>
    </citation>
    <scope>NUCLEOTIDE SEQUENCE</scope>
</reference>
<gene>
    <name evidence="1" type="ORF">g.5983</name>
</gene>
<accession>A0A1B6CTZ6</accession>
<organism evidence="1">
    <name type="scientific">Clastoptera arizonana</name>
    <name type="common">Arizona spittle bug</name>
    <dbReference type="NCBI Taxonomy" id="38151"/>
    <lineage>
        <taxon>Eukaryota</taxon>
        <taxon>Metazoa</taxon>
        <taxon>Ecdysozoa</taxon>
        <taxon>Arthropoda</taxon>
        <taxon>Hexapoda</taxon>
        <taxon>Insecta</taxon>
        <taxon>Pterygota</taxon>
        <taxon>Neoptera</taxon>
        <taxon>Paraneoptera</taxon>
        <taxon>Hemiptera</taxon>
        <taxon>Auchenorrhyncha</taxon>
        <taxon>Cercopoidea</taxon>
        <taxon>Clastopteridae</taxon>
        <taxon>Clastoptera</taxon>
    </lineage>
</organism>
<proteinExistence type="predicted"/>
<evidence type="ECO:0008006" key="2">
    <source>
        <dbReference type="Google" id="ProtNLM"/>
    </source>
</evidence>
<dbReference type="EMBL" id="GEDC01020346">
    <property type="protein sequence ID" value="JAS16952.1"/>
    <property type="molecule type" value="Transcribed_RNA"/>
</dbReference>
<protein>
    <recommendedName>
        <fullName evidence="2">28S ribosomal protein S31, mitochondrial</fullName>
    </recommendedName>
</protein>
<sequence length="188" mass="21584">MILIYRNIPRCGRQIRTFVNSNVVFSKKRETLNEDEEQIKKEETVNKLNNLLKDMLQDDSSKAKTFDQSVNLSKPNVKNTKTLRNKQKGLEVQLKDAAKKVAQAIGGNSYLTEVDLLNKLLGMPSTTSDNLSEVLSRMKVEKETYKDISHAQQVRKSMEFKHLGKSEGLYNVTDRFDKPRQKKGESVY</sequence>